<dbReference type="CDD" id="cd08583">
    <property type="entry name" value="PI-PLCc_GDPD_SF_unchar1"/>
    <property type="match status" value="1"/>
</dbReference>
<evidence type="ECO:0000313" key="4">
    <source>
        <dbReference type="Proteomes" id="UP001165962"/>
    </source>
</evidence>
<protein>
    <recommendedName>
        <fullName evidence="2">GP-PDE domain-containing protein</fullName>
    </recommendedName>
</protein>
<sequence length="347" mass="38917">MKILLPFVLMMTIATPLNATTTTPPTTEETIANEEWTRFPLIAHGLGGIDGVDYTNSLEAFKVNYDKGQRLFEVDFSITKDGQLAARHDWMGYLATKFEQDIPAEKLEEPLTLREFKSYKILEDYTPLSFGDVARLSKQYPDVYFITDTKETDPELVKQQFTIIRDTANRVDPAILDRFIPEIYSPEMMEVVRGVFPFKHVIFSLYLTAMEPSEVVEYVQTNDVHVVAMPEERATKEFIQSLNDVGVLSYVHSLNKVRDVKKLMKMGVHGVYTDFLTYKDLGIDVAPLIAAGETPAGPTTVQSLTTVSAASSAPASETITQTVVTPPSAAPSTWEKFKLMISNLFTF</sequence>
<accession>A0ABX0JFI3</accession>
<dbReference type="InterPro" id="IPR017946">
    <property type="entry name" value="PLC-like_Pdiesterase_TIM-brl"/>
</dbReference>
<name>A0ABX0JFI3_9BACL</name>
<dbReference type="EMBL" id="JAAOIW010000015">
    <property type="protein sequence ID" value="NHN34024.1"/>
    <property type="molecule type" value="Genomic_DNA"/>
</dbReference>
<dbReference type="SUPFAM" id="SSF51695">
    <property type="entry name" value="PLC-like phosphodiesterases"/>
    <property type="match status" value="1"/>
</dbReference>
<gene>
    <name evidence="3" type="ORF">G9U52_29825</name>
</gene>
<evidence type="ECO:0000256" key="1">
    <source>
        <dbReference type="SAM" id="SignalP"/>
    </source>
</evidence>
<dbReference type="Gene3D" id="3.20.20.190">
    <property type="entry name" value="Phosphatidylinositol (PI) phosphodiesterase"/>
    <property type="match status" value="1"/>
</dbReference>
<dbReference type="Proteomes" id="UP001165962">
    <property type="component" value="Unassembled WGS sequence"/>
</dbReference>
<organism evidence="3 4">
    <name type="scientific">Paenibacillus agricola</name>
    <dbReference type="NCBI Taxonomy" id="2716264"/>
    <lineage>
        <taxon>Bacteria</taxon>
        <taxon>Bacillati</taxon>
        <taxon>Bacillota</taxon>
        <taxon>Bacilli</taxon>
        <taxon>Bacillales</taxon>
        <taxon>Paenibacillaceae</taxon>
        <taxon>Paenibacillus</taxon>
    </lineage>
</organism>
<feature type="signal peptide" evidence="1">
    <location>
        <begin position="1"/>
        <end position="19"/>
    </location>
</feature>
<feature type="chain" id="PRO_5046639040" description="GP-PDE domain-containing protein" evidence="1">
    <location>
        <begin position="20"/>
        <end position="347"/>
    </location>
</feature>
<keyword evidence="1" id="KW-0732">Signal</keyword>
<evidence type="ECO:0000313" key="3">
    <source>
        <dbReference type="EMBL" id="NHN34024.1"/>
    </source>
</evidence>
<comment type="caution">
    <text evidence="3">The sequence shown here is derived from an EMBL/GenBank/DDBJ whole genome shotgun (WGS) entry which is preliminary data.</text>
</comment>
<feature type="domain" description="GP-PDE" evidence="2">
    <location>
        <begin position="56"/>
        <end position="275"/>
    </location>
</feature>
<evidence type="ECO:0000259" key="2">
    <source>
        <dbReference type="Pfam" id="PF03009"/>
    </source>
</evidence>
<reference evidence="3" key="1">
    <citation type="submission" date="2020-03" db="EMBL/GenBank/DDBJ databases">
        <title>Draft sequencing of Paenibacilllus sp. S3N08.</title>
        <authorList>
            <person name="Kim D.-U."/>
        </authorList>
    </citation>
    <scope>NUCLEOTIDE SEQUENCE</scope>
    <source>
        <strain evidence="3">S3N08</strain>
    </source>
</reference>
<dbReference type="InterPro" id="IPR030395">
    <property type="entry name" value="GP_PDE_dom"/>
</dbReference>
<dbReference type="Pfam" id="PF03009">
    <property type="entry name" value="GDPD"/>
    <property type="match status" value="1"/>
</dbReference>
<keyword evidence="4" id="KW-1185">Reference proteome</keyword>
<proteinExistence type="predicted"/>